<dbReference type="PROSITE" id="PS50850">
    <property type="entry name" value="MFS"/>
    <property type="match status" value="1"/>
</dbReference>
<dbReference type="InterPro" id="IPR020846">
    <property type="entry name" value="MFS_dom"/>
</dbReference>
<feature type="transmembrane region" description="Helical" evidence="7">
    <location>
        <begin position="105"/>
        <end position="127"/>
    </location>
</feature>
<keyword evidence="4 7" id="KW-0812">Transmembrane</keyword>
<dbReference type="Gene3D" id="1.20.1250.20">
    <property type="entry name" value="MFS general substrate transporter like domains"/>
    <property type="match status" value="2"/>
</dbReference>
<feature type="transmembrane region" description="Helical" evidence="7">
    <location>
        <begin position="164"/>
        <end position="183"/>
    </location>
</feature>
<feature type="transmembrane region" description="Helical" evidence="7">
    <location>
        <begin position="282"/>
        <end position="300"/>
    </location>
</feature>
<dbReference type="InterPro" id="IPR036259">
    <property type="entry name" value="MFS_trans_sf"/>
</dbReference>
<keyword evidence="6 7" id="KW-0472">Membrane</keyword>
<feature type="transmembrane region" description="Helical" evidence="7">
    <location>
        <begin position="12"/>
        <end position="33"/>
    </location>
</feature>
<evidence type="ECO:0000256" key="2">
    <source>
        <dbReference type="ARBA" id="ARBA00008335"/>
    </source>
</evidence>
<sequence length="395" mass="40595">MQSTSAPFPAPPRSLAAVALGIFLLLGIIYPILGPALPRLSAQFGLQATGASLLLSANSAGAFLGVVLAGLLPERLMAERRAALALMLTALGSLGLAFAPDFPLALLASGLLGLGFGMLDLTINVWLSVRYGERSAAMLNLLSAGFGVGAVLAPLAVGRAGGNVQLPLLGCAVFAGLLLWPLLKLPRSPAPTTHLETTGSTPTPLRKSARPVQLLLGVFILLFMVYVAVEGGVGAWEVTALQDSLGLSTAAASQISSLYWVFFTAGRMITAPLTLRFAPPQLVTGALALAVISLACAAIPAAAPAAYSLTGLFLAPVFATSLVWLSRELPGKSAPTLVFAGGFLGPVLFSPVIGSLRDTFGPAATPLALTGIAALDLLLVVWLVNLLRRRPRLAV</sequence>
<feature type="transmembrane region" description="Helical" evidence="7">
    <location>
        <begin position="368"/>
        <end position="387"/>
    </location>
</feature>
<gene>
    <name evidence="9" type="ORF">N0D28_13305</name>
</gene>
<dbReference type="PANTHER" id="PTHR23514:SF3">
    <property type="entry name" value="BYPASS OF STOP CODON PROTEIN 6"/>
    <property type="match status" value="1"/>
</dbReference>
<feature type="domain" description="Major facilitator superfamily (MFS) profile" evidence="8">
    <location>
        <begin position="14"/>
        <end position="388"/>
    </location>
</feature>
<keyword evidence="3" id="KW-0813">Transport</keyword>
<reference evidence="9" key="1">
    <citation type="submission" date="2022-09" db="EMBL/GenBank/DDBJ databases">
        <title>genome sequence of Deinococcus rubellus.</title>
        <authorList>
            <person name="Srinivasan S."/>
        </authorList>
    </citation>
    <scope>NUCLEOTIDE SEQUENCE</scope>
    <source>
        <strain evidence="9">Ant6</strain>
    </source>
</reference>
<feature type="transmembrane region" description="Helical" evidence="7">
    <location>
        <begin position="306"/>
        <end position="325"/>
    </location>
</feature>
<evidence type="ECO:0000256" key="5">
    <source>
        <dbReference type="ARBA" id="ARBA00022989"/>
    </source>
</evidence>
<dbReference type="RefSeq" id="WP_260559977.1">
    <property type="nucleotide sequence ID" value="NZ_BAABEC010000074.1"/>
</dbReference>
<dbReference type="Pfam" id="PF07690">
    <property type="entry name" value="MFS_1"/>
    <property type="match status" value="1"/>
</dbReference>
<dbReference type="InterPro" id="IPR011701">
    <property type="entry name" value="MFS"/>
</dbReference>
<protein>
    <submittedName>
        <fullName evidence="9">MFS transporter</fullName>
    </submittedName>
</protein>
<evidence type="ECO:0000259" key="8">
    <source>
        <dbReference type="PROSITE" id="PS50850"/>
    </source>
</evidence>
<organism evidence="9 10">
    <name type="scientific">Deinococcus rubellus</name>
    <dbReference type="NCBI Taxonomy" id="1889240"/>
    <lineage>
        <taxon>Bacteria</taxon>
        <taxon>Thermotogati</taxon>
        <taxon>Deinococcota</taxon>
        <taxon>Deinococci</taxon>
        <taxon>Deinococcales</taxon>
        <taxon>Deinococcaceae</taxon>
        <taxon>Deinococcus</taxon>
    </lineage>
</organism>
<dbReference type="SUPFAM" id="SSF103473">
    <property type="entry name" value="MFS general substrate transporter"/>
    <property type="match status" value="1"/>
</dbReference>
<dbReference type="PRINTS" id="PR01035">
    <property type="entry name" value="TCRTETA"/>
</dbReference>
<dbReference type="PANTHER" id="PTHR23514">
    <property type="entry name" value="BYPASS OF STOP CODON PROTEIN 6"/>
    <property type="match status" value="1"/>
</dbReference>
<comment type="subcellular location">
    <subcellularLocation>
        <location evidence="1">Endomembrane system</location>
        <topology evidence="1">Multi-pass membrane protein</topology>
    </subcellularLocation>
</comment>
<evidence type="ECO:0000256" key="4">
    <source>
        <dbReference type="ARBA" id="ARBA00022692"/>
    </source>
</evidence>
<feature type="transmembrane region" description="Helical" evidence="7">
    <location>
        <begin position="53"/>
        <end position="71"/>
    </location>
</feature>
<evidence type="ECO:0000313" key="10">
    <source>
        <dbReference type="Proteomes" id="UP001060261"/>
    </source>
</evidence>
<proteinExistence type="inferred from homology"/>
<keyword evidence="5 7" id="KW-1133">Transmembrane helix</keyword>
<feature type="transmembrane region" description="Helical" evidence="7">
    <location>
        <begin position="214"/>
        <end position="236"/>
    </location>
</feature>
<evidence type="ECO:0000256" key="7">
    <source>
        <dbReference type="SAM" id="Phobius"/>
    </source>
</evidence>
<evidence type="ECO:0000256" key="6">
    <source>
        <dbReference type="ARBA" id="ARBA00023136"/>
    </source>
</evidence>
<dbReference type="Proteomes" id="UP001060261">
    <property type="component" value="Chromosome"/>
</dbReference>
<feature type="transmembrane region" description="Helical" evidence="7">
    <location>
        <begin position="139"/>
        <end position="158"/>
    </location>
</feature>
<dbReference type="InterPro" id="IPR051788">
    <property type="entry name" value="MFS_Transporter"/>
</dbReference>
<accession>A0ABY5YF35</accession>
<feature type="transmembrane region" description="Helical" evidence="7">
    <location>
        <begin position="337"/>
        <end position="356"/>
    </location>
</feature>
<dbReference type="EMBL" id="CP104213">
    <property type="protein sequence ID" value="UWX63695.1"/>
    <property type="molecule type" value="Genomic_DNA"/>
</dbReference>
<keyword evidence="10" id="KW-1185">Reference proteome</keyword>
<name>A0ABY5YF35_9DEIO</name>
<evidence type="ECO:0000256" key="1">
    <source>
        <dbReference type="ARBA" id="ARBA00004127"/>
    </source>
</evidence>
<evidence type="ECO:0000313" key="9">
    <source>
        <dbReference type="EMBL" id="UWX63695.1"/>
    </source>
</evidence>
<comment type="similarity">
    <text evidence="2">Belongs to the major facilitator superfamily.</text>
</comment>
<evidence type="ECO:0000256" key="3">
    <source>
        <dbReference type="ARBA" id="ARBA00022448"/>
    </source>
</evidence>
<dbReference type="InterPro" id="IPR001958">
    <property type="entry name" value="Tet-R_TetA/multi-R_MdtG-like"/>
</dbReference>